<dbReference type="InterPro" id="IPR028098">
    <property type="entry name" value="Glyco_trans_4-like_N"/>
</dbReference>
<dbReference type="FunFam" id="3.40.50.2000:FF:000119">
    <property type="entry name" value="Glycosyl transferase group 1"/>
    <property type="match status" value="1"/>
</dbReference>
<evidence type="ECO:0000256" key="1">
    <source>
        <dbReference type="ARBA" id="ARBA00022679"/>
    </source>
</evidence>
<dbReference type="EMBL" id="PFAF01000041">
    <property type="protein sequence ID" value="PIR98957.1"/>
    <property type="molecule type" value="Genomic_DNA"/>
</dbReference>
<dbReference type="GO" id="GO:0009103">
    <property type="term" value="P:lipopolysaccharide biosynthetic process"/>
    <property type="evidence" value="ECO:0007669"/>
    <property type="project" value="TreeGrafter"/>
</dbReference>
<sequence length="370" mass="40795">MKIAIDVSQMCYEGTGVARYTRELTQALLLSGSKHDFTLYAGALRQRSFFTDLSVTSPWDQANWKVLPFPPKLAGLILNSLPIPFELLTGPVNLIHTSDWSEPYSRLPMVTTVHDLVFRKYPKTLDPLIVSTQQKRLARICQDQTHIITDSLSTKNDLMQIYNLPSSRIKVVYPGISSQYLPQSKQEIDRVKTKYKLPDQFILSLGTQEPRKNLARLVEATTGMDIPLIIVGKYGWGIPNTPGVKGSHTPGVSVLGFIPDADLPALYSAATVFAFPSLYEGFGFPVLEAMACGTPVVTSNVSSLPEVAGDAAILVDPLDVATIRTGIKQAISSRDKLVGLGLAQAKQFNWERTAQQVLEVYDKVIENCKL</sequence>
<dbReference type="Proteomes" id="UP000230796">
    <property type="component" value="Unassembled WGS sequence"/>
</dbReference>
<dbReference type="AlphaFoldDB" id="A0A2H0VIM6"/>
<name>A0A2H0VIM6_9BACT</name>
<evidence type="ECO:0000313" key="4">
    <source>
        <dbReference type="EMBL" id="PIR98957.1"/>
    </source>
</evidence>
<dbReference type="PANTHER" id="PTHR46401">
    <property type="entry name" value="GLYCOSYLTRANSFERASE WBBK-RELATED"/>
    <property type="match status" value="1"/>
</dbReference>
<keyword evidence="1" id="KW-0808">Transferase</keyword>
<dbReference type="CDD" id="cd03809">
    <property type="entry name" value="GT4_MtfB-like"/>
    <property type="match status" value="1"/>
</dbReference>
<dbReference type="SUPFAM" id="SSF53756">
    <property type="entry name" value="UDP-Glycosyltransferase/glycogen phosphorylase"/>
    <property type="match status" value="1"/>
</dbReference>
<comment type="caution">
    <text evidence="4">The sequence shown here is derived from an EMBL/GenBank/DDBJ whole genome shotgun (WGS) entry which is preliminary data.</text>
</comment>
<evidence type="ECO:0000313" key="5">
    <source>
        <dbReference type="Proteomes" id="UP000230796"/>
    </source>
</evidence>
<feature type="domain" description="Glycosyltransferase subfamily 4-like N-terminal" evidence="3">
    <location>
        <begin position="16"/>
        <end position="177"/>
    </location>
</feature>
<feature type="domain" description="Glycosyl transferase family 1" evidence="2">
    <location>
        <begin position="186"/>
        <end position="336"/>
    </location>
</feature>
<reference evidence="5" key="1">
    <citation type="submission" date="2017-09" db="EMBL/GenBank/DDBJ databases">
        <title>Depth-based differentiation of microbial function through sediment-hosted aquifers and enrichment of novel symbionts in the deep terrestrial subsurface.</title>
        <authorList>
            <person name="Probst A.J."/>
            <person name="Ladd B."/>
            <person name="Jarett J.K."/>
            <person name="Geller-Mcgrath D.E."/>
            <person name="Sieber C.M.K."/>
            <person name="Emerson J.B."/>
            <person name="Anantharaman K."/>
            <person name="Thomas B.C."/>
            <person name="Malmstrom R."/>
            <person name="Stieglmeier M."/>
            <person name="Klingl A."/>
            <person name="Woyke T."/>
            <person name="Ryan C.M."/>
            <person name="Banfield J.F."/>
        </authorList>
    </citation>
    <scope>NUCLEOTIDE SEQUENCE [LARGE SCALE GENOMIC DNA]</scope>
</reference>
<dbReference type="Gene3D" id="3.40.50.2000">
    <property type="entry name" value="Glycogen Phosphorylase B"/>
    <property type="match status" value="2"/>
</dbReference>
<dbReference type="GO" id="GO:0016757">
    <property type="term" value="F:glycosyltransferase activity"/>
    <property type="evidence" value="ECO:0007669"/>
    <property type="project" value="InterPro"/>
</dbReference>
<evidence type="ECO:0000259" key="2">
    <source>
        <dbReference type="Pfam" id="PF00534"/>
    </source>
</evidence>
<gene>
    <name evidence="4" type="ORF">COT87_02010</name>
</gene>
<accession>A0A2H0VIM6</accession>
<protein>
    <recommendedName>
        <fullName evidence="6">Glycosyltransferase family 1 protein</fullName>
    </recommendedName>
</protein>
<proteinExistence type="predicted"/>
<dbReference type="Pfam" id="PF13439">
    <property type="entry name" value="Glyco_transf_4"/>
    <property type="match status" value="1"/>
</dbReference>
<evidence type="ECO:0000259" key="3">
    <source>
        <dbReference type="Pfam" id="PF13439"/>
    </source>
</evidence>
<organism evidence="4 5">
    <name type="scientific">Candidatus Collierbacteria bacterium CG10_big_fil_rev_8_21_14_0_10_44_9</name>
    <dbReference type="NCBI Taxonomy" id="1974535"/>
    <lineage>
        <taxon>Bacteria</taxon>
        <taxon>Candidatus Collieribacteriota</taxon>
    </lineage>
</organism>
<dbReference type="PANTHER" id="PTHR46401:SF2">
    <property type="entry name" value="GLYCOSYLTRANSFERASE WBBK-RELATED"/>
    <property type="match status" value="1"/>
</dbReference>
<evidence type="ECO:0008006" key="6">
    <source>
        <dbReference type="Google" id="ProtNLM"/>
    </source>
</evidence>
<dbReference type="Pfam" id="PF00534">
    <property type="entry name" value="Glycos_transf_1"/>
    <property type="match status" value="1"/>
</dbReference>
<dbReference type="InterPro" id="IPR001296">
    <property type="entry name" value="Glyco_trans_1"/>
</dbReference>